<evidence type="ECO:0000259" key="19">
    <source>
        <dbReference type="Pfam" id="PF01761"/>
    </source>
</evidence>
<organism evidence="21 22">
    <name type="scientific">Candidatus Paraluminiphilus aquimaris</name>
    <dbReference type="NCBI Taxonomy" id="2518994"/>
    <lineage>
        <taxon>Bacteria</taxon>
        <taxon>Pseudomonadati</taxon>
        <taxon>Pseudomonadota</taxon>
        <taxon>Gammaproteobacteria</taxon>
        <taxon>Cellvibrionales</taxon>
        <taxon>Halieaceae</taxon>
        <taxon>Candidatus Paraluminiphilus</taxon>
    </lineage>
</organism>
<evidence type="ECO:0000256" key="11">
    <source>
        <dbReference type="ARBA" id="ARBA00022723"/>
    </source>
</evidence>
<comment type="cofactor">
    <cofactor evidence="2 18">
        <name>NAD(+)</name>
        <dbReference type="ChEBI" id="CHEBI:57540"/>
    </cofactor>
</comment>
<dbReference type="InterPro" id="IPR030963">
    <property type="entry name" value="DHQ_synth_fam"/>
</dbReference>
<keyword evidence="13 18" id="KW-0862">Zinc</keyword>
<dbReference type="PANTHER" id="PTHR43622">
    <property type="entry name" value="3-DEHYDROQUINATE SYNTHASE"/>
    <property type="match status" value="1"/>
</dbReference>
<comment type="catalytic activity">
    <reaction evidence="1 18">
        <text>7-phospho-2-dehydro-3-deoxy-D-arabino-heptonate = 3-dehydroquinate + phosphate</text>
        <dbReference type="Rhea" id="RHEA:21968"/>
        <dbReference type="ChEBI" id="CHEBI:32364"/>
        <dbReference type="ChEBI" id="CHEBI:43474"/>
        <dbReference type="ChEBI" id="CHEBI:58394"/>
        <dbReference type="EC" id="4.2.3.4"/>
    </reaction>
</comment>
<evidence type="ECO:0000256" key="6">
    <source>
        <dbReference type="ARBA" id="ARBA00005412"/>
    </source>
</evidence>
<feature type="binding site" evidence="18">
    <location>
        <begin position="144"/>
        <end position="145"/>
    </location>
    <ligand>
        <name>NAD(+)</name>
        <dbReference type="ChEBI" id="CHEBI:57540"/>
    </ligand>
</feature>
<reference evidence="21 22" key="1">
    <citation type="submission" date="2019-02" db="EMBL/GenBank/DDBJ databases">
        <title>Halieaceae_genomes.</title>
        <authorList>
            <person name="Li S.-H."/>
        </authorList>
    </citation>
    <scope>NUCLEOTIDE SEQUENCE [LARGE SCALE GENOMIC DNA]</scope>
    <source>
        <strain evidence="21 22">JH123</strain>
    </source>
</reference>
<keyword evidence="16 18" id="KW-0456">Lyase</keyword>
<evidence type="ECO:0000256" key="12">
    <source>
        <dbReference type="ARBA" id="ARBA00022741"/>
    </source>
</evidence>
<dbReference type="Gene3D" id="3.40.50.1970">
    <property type="match status" value="1"/>
</dbReference>
<evidence type="ECO:0000256" key="4">
    <source>
        <dbReference type="ARBA" id="ARBA00004496"/>
    </source>
</evidence>
<comment type="pathway">
    <text evidence="5 18">Metabolic intermediate biosynthesis; chorismate biosynthesis; chorismate from D-erythrose 4-phosphate and phosphoenolpyruvate: step 2/7.</text>
</comment>
<evidence type="ECO:0000256" key="3">
    <source>
        <dbReference type="ARBA" id="ARBA00003485"/>
    </source>
</evidence>
<evidence type="ECO:0000256" key="5">
    <source>
        <dbReference type="ARBA" id="ARBA00004661"/>
    </source>
</evidence>
<dbReference type="EC" id="4.2.3.4" evidence="7 18"/>
<evidence type="ECO:0000256" key="16">
    <source>
        <dbReference type="ARBA" id="ARBA00023239"/>
    </source>
</evidence>
<comment type="cofactor">
    <cofactor evidence="18">
        <name>Co(2+)</name>
        <dbReference type="ChEBI" id="CHEBI:48828"/>
    </cofactor>
    <cofactor evidence="18">
        <name>Zn(2+)</name>
        <dbReference type="ChEBI" id="CHEBI:29105"/>
    </cofactor>
    <text evidence="18">Binds 1 divalent metal cation per subunit. Can use either Co(2+) or Zn(2+).</text>
</comment>
<dbReference type="Pfam" id="PF01761">
    <property type="entry name" value="DHQ_synthase"/>
    <property type="match status" value="1"/>
</dbReference>
<evidence type="ECO:0000256" key="9">
    <source>
        <dbReference type="ARBA" id="ARBA00022490"/>
    </source>
</evidence>
<feature type="domain" description="3-dehydroquinate synthase C-terminal" evidence="20">
    <location>
        <begin position="196"/>
        <end position="340"/>
    </location>
</feature>
<evidence type="ECO:0000256" key="13">
    <source>
        <dbReference type="ARBA" id="ARBA00022833"/>
    </source>
</evidence>
<keyword evidence="15 18" id="KW-0057">Aromatic amino acid biosynthesis</keyword>
<keyword evidence="11 18" id="KW-0479">Metal-binding</keyword>
<dbReference type="SUPFAM" id="SSF56796">
    <property type="entry name" value="Dehydroquinate synthase-like"/>
    <property type="match status" value="1"/>
</dbReference>
<feature type="binding site" evidence="18">
    <location>
        <begin position="184"/>
        <end position="187"/>
    </location>
    <ligand>
        <name>NAD(+)</name>
        <dbReference type="ChEBI" id="CHEBI:57540"/>
    </ligand>
</feature>
<keyword evidence="9 18" id="KW-0963">Cytoplasm</keyword>
<keyword evidence="22" id="KW-1185">Reference proteome</keyword>
<dbReference type="HAMAP" id="MF_00110">
    <property type="entry name" value="DHQ_synthase"/>
    <property type="match status" value="1"/>
</dbReference>
<evidence type="ECO:0000313" key="22">
    <source>
        <dbReference type="Proteomes" id="UP001317963"/>
    </source>
</evidence>
<feature type="binding site" evidence="18">
    <location>
        <begin position="120"/>
        <end position="124"/>
    </location>
    <ligand>
        <name>NAD(+)</name>
        <dbReference type="ChEBI" id="CHEBI:57540"/>
    </ligand>
</feature>
<comment type="subcellular location">
    <subcellularLocation>
        <location evidence="4 18">Cytoplasm</location>
    </subcellularLocation>
</comment>
<feature type="binding site" evidence="18">
    <location>
        <position position="279"/>
    </location>
    <ligand>
        <name>Zn(2+)</name>
        <dbReference type="ChEBI" id="CHEBI:29105"/>
    </ligand>
</feature>
<evidence type="ECO:0000313" key="21">
    <source>
        <dbReference type="EMBL" id="UZP73891.1"/>
    </source>
</evidence>
<accession>A0ABY6Q6L4</accession>
<dbReference type="CDD" id="cd08195">
    <property type="entry name" value="DHQS"/>
    <property type="match status" value="1"/>
</dbReference>
<evidence type="ECO:0000256" key="1">
    <source>
        <dbReference type="ARBA" id="ARBA00001393"/>
    </source>
</evidence>
<keyword evidence="12 18" id="KW-0547">Nucleotide-binding</keyword>
<sequence length="371" mass="39921">MQRPETIKVNVSEPSVTVSLASEKADRSYPIYIDKDLLSNAQLLGSLLGERSVCLVTNDTLSELYLDRVRAVLGADRKVSVVILADGEQYKTLTAYDQVLTAALEERHERSTVFIALGGGVVGDITGFAAATFLRGADFIQMPTTLLAQVDSSVGGKTGINHAMGKNLIGAFHQPIAVVCDTATLETLGDREFSAGVAEVIKYGLIADKDFFRFLIDNAVRLKNRDPEVLAYTIARCCEIKADVVSRDEREGGIRAILNLGHTFGHAIEKEQGFGQWLHGEAVAAGMVMATKISVARGSISSDVLDDLLLFLQCFDLPCEPPSSMTVEVFLSAMQGDKKVQSGRIRYILLSSLGDAAVVGDVSESEIAACL</sequence>
<dbReference type="InterPro" id="IPR030960">
    <property type="entry name" value="DHQS/DOIS_N"/>
</dbReference>
<dbReference type="NCBIfam" id="TIGR01357">
    <property type="entry name" value="aroB"/>
    <property type="match status" value="1"/>
</dbReference>
<feature type="binding site" evidence="18">
    <location>
        <position position="157"/>
    </location>
    <ligand>
        <name>NAD(+)</name>
        <dbReference type="ChEBI" id="CHEBI:57540"/>
    </ligand>
</feature>
<feature type="binding site" evidence="18">
    <location>
        <begin position="86"/>
        <end position="91"/>
    </location>
    <ligand>
        <name>NAD(+)</name>
        <dbReference type="ChEBI" id="CHEBI:57540"/>
    </ligand>
</feature>
<name>A0ABY6Q6L4_9GAMM</name>
<evidence type="ECO:0000256" key="18">
    <source>
        <dbReference type="HAMAP-Rule" id="MF_00110"/>
    </source>
</evidence>
<proteinExistence type="inferred from homology"/>
<evidence type="ECO:0000256" key="15">
    <source>
        <dbReference type="ARBA" id="ARBA00023141"/>
    </source>
</evidence>
<dbReference type="EMBL" id="CP036501">
    <property type="protein sequence ID" value="UZP73891.1"/>
    <property type="molecule type" value="Genomic_DNA"/>
</dbReference>
<dbReference type="InterPro" id="IPR016037">
    <property type="entry name" value="DHQ_synth_AroB"/>
</dbReference>
<keyword evidence="14 18" id="KW-0520">NAD</keyword>
<dbReference type="InterPro" id="IPR050071">
    <property type="entry name" value="Dehydroquinate_synthase"/>
</dbReference>
<evidence type="ECO:0000256" key="14">
    <source>
        <dbReference type="ARBA" id="ARBA00023027"/>
    </source>
</evidence>
<comment type="similarity">
    <text evidence="6 18">Belongs to the sugar phosphate cyclases superfamily. Dehydroquinate synthase family.</text>
</comment>
<evidence type="ECO:0000256" key="8">
    <source>
        <dbReference type="ARBA" id="ARBA00017684"/>
    </source>
</evidence>
<feature type="binding site" evidence="18">
    <location>
        <position position="166"/>
    </location>
    <ligand>
        <name>NAD(+)</name>
        <dbReference type="ChEBI" id="CHEBI:57540"/>
    </ligand>
</feature>
<keyword evidence="10 18" id="KW-0028">Amino-acid biosynthesis</keyword>
<dbReference type="PANTHER" id="PTHR43622:SF7">
    <property type="entry name" value="3-DEHYDROQUINATE SYNTHASE, CHLOROPLASTIC"/>
    <property type="match status" value="1"/>
</dbReference>
<evidence type="ECO:0000256" key="10">
    <source>
        <dbReference type="ARBA" id="ARBA00022605"/>
    </source>
</evidence>
<feature type="binding site" evidence="18">
    <location>
        <position position="262"/>
    </location>
    <ligand>
        <name>Zn(2+)</name>
        <dbReference type="ChEBI" id="CHEBI:29105"/>
    </ligand>
</feature>
<dbReference type="InterPro" id="IPR056179">
    <property type="entry name" value="DHQS_C"/>
</dbReference>
<evidence type="ECO:0000256" key="17">
    <source>
        <dbReference type="ARBA" id="ARBA00023285"/>
    </source>
</evidence>
<gene>
    <name evidence="18" type="primary">aroB</name>
    <name evidence="21" type="ORF">E0F26_03645</name>
</gene>
<dbReference type="Gene3D" id="1.20.1090.10">
    <property type="entry name" value="Dehydroquinate synthase-like - alpha domain"/>
    <property type="match status" value="1"/>
</dbReference>
<dbReference type="Proteomes" id="UP001317963">
    <property type="component" value="Chromosome"/>
</dbReference>
<comment type="function">
    <text evidence="3 18">Catalyzes the conversion of 3-deoxy-D-arabino-heptulosonate 7-phosphate (DAHP) to dehydroquinate (DHQ).</text>
</comment>
<evidence type="ECO:0000256" key="7">
    <source>
        <dbReference type="ARBA" id="ARBA00013031"/>
    </source>
</evidence>
<dbReference type="Pfam" id="PF24621">
    <property type="entry name" value="DHQS_C"/>
    <property type="match status" value="1"/>
</dbReference>
<feature type="domain" description="3-dehydroquinate synthase N-terminal" evidence="19">
    <location>
        <begin position="82"/>
        <end position="194"/>
    </location>
</feature>
<dbReference type="PIRSF" id="PIRSF001455">
    <property type="entry name" value="DHQ_synth"/>
    <property type="match status" value="1"/>
</dbReference>
<protein>
    <recommendedName>
        <fullName evidence="8 18">3-dehydroquinate synthase</fullName>
        <shortName evidence="18">DHQS</shortName>
        <ecNumber evidence="7 18">4.2.3.4</ecNumber>
    </recommendedName>
</protein>
<feature type="binding site" evidence="18">
    <location>
        <position position="199"/>
    </location>
    <ligand>
        <name>Zn(2+)</name>
        <dbReference type="ChEBI" id="CHEBI:29105"/>
    </ligand>
</feature>
<dbReference type="GO" id="GO:0003856">
    <property type="term" value="F:3-dehydroquinate synthase activity"/>
    <property type="evidence" value="ECO:0007669"/>
    <property type="project" value="UniProtKB-EC"/>
</dbReference>
<evidence type="ECO:0000259" key="20">
    <source>
        <dbReference type="Pfam" id="PF24621"/>
    </source>
</evidence>
<evidence type="ECO:0000256" key="2">
    <source>
        <dbReference type="ARBA" id="ARBA00001911"/>
    </source>
</evidence>
<keyword evidence="17 18" id="KW-0170">Cobalt</keyword>